<feature type="chain" id="PRO_5040483831" evidence="1">
    <location>
        <begin position="23"/>
        <end position="224"/>
    </location>
</feature>
<dbReference type="Proteomes" id="UP000756346">
    <property type="component" value="Unassembled WGS sequence"/>
</dbReference>
<evidence type="ECO:0000313" key="3">
    <source>
        <dbReference type="Proteomes" id="UP000756346"/>
    </source>
</evidence>
<organism evidence="2 3">
    <name type="scientific">Microdochium trichocladiopsis</name>
    <dbReference type="NCBI Taxonomy" id="1682393"/>
    <lineage>
        <taxon>Eukaryota</taxon>
        <taxon>Fungi</taxon>
        <taxon>Dikarya</taxon>
        <taxon>Ascomycota</taxon>
        <taxon>Pezizomycotina</taxon>
        <taxon>Sordariomycetes</taxon>
        <taxon>Xylariomycetidae</taxon>
        <taxon>Xylariales</taxon>
        <taxon>Microdochiaceae</taxon>
        <taxon>Microdochium</taxon>
    </lineage>
</organism>
<keyword evidence="3" id="KW-1185">Reference proteome</keyword>
<protein>
    <submittedName>
        <fullName evidence="2">Uncharacterized protein</fullName>
    </submittedName>
</protein>
<sequence>MRFDTATLALTALSLLTPPVTGGFIPRRRVNPIVEGQIHGRHNFADGSRGDAAARALLERATPEHERLARVPGAHKPGRRIDHDYTVDQKSRANPLIDSDPTYEISYLSKSDDDVVYDDEQPGGDLRRRNPFEASCFDVPTFALNGILGMYPPGEKCTHVRAGERTVAITCYHAADGADDDDGFGMMSAGGRRDKRSAEEMHEERKLQFLSLCDTSTRPELMVN</sequence>
<evidence type="ECO:0000256" key="1">
    <source>
        <dbReference type="SAM" id="SignalP"/>
    </source>
</evidence>
<proteinExistence type="predicted"/>
<dbReference type="GeneID" id="70185719"/>
<dbReference type="AlphaFoldDB" id="A0A9P8YIM2"/>
<gene>
    <name evidence="2" type="ORF">B0I36DRAFT_343556</name>
</gene>
<name>A0A9P8YIM2_9PEZI</name>
<dbReference type="OrthoDB" id="4765007at2759"/>
<evidence type="ECO:0000313" key="2">
    <source>
        <dbReference type="EMBL" id="KAH7039699.1"/>
    </source>
</evidence>
<accession>A0A9P8YIM2</accession>
<reference evidence="2" key="1">
    <citation type="journal article" date="2021" name="Nat. Commun.">
        <title>Genetic determinants of endophytism in the Arabidopsis root mycobiome.</title>
        <authorList>
            <person name="Mesny F."/>
            <person name="Miyauchi S."/>
            <person name="Thiergart T."/>
            <person name="Pickel B."/>
            <person name="Atanasova L."/>
            <person name="Karlsson M."/>
            <person name="Huettel B."/>
            <person name="Barry K.W."/>
            <person name="Haridas S."/>
            <person name="Chen C."/>
            <person name="Bauer D."/>
            <person name="Andreopoulos W."/>
            <person name="Pangilinan J."/>
            <person name="LaButti K."/>
            <person name="Riley R."/>
            <person name="Lipzen A."/>
            <person name="Clum A."/>
            <person name="Drula E."/>
            <person name="Henrissat B."/>
            <person name="Kohler A."/>
            <person name="Grigoriev I.V."/>
            <person name="Martin F.M."/>
            <person name="Hacquard S."/>
        </authorList>
    </citation>
    <scope>NUCLEOTIDE SEQUENCE</scope>
    <source>
        <strain evidence="2">MPI-CAGE-CH-0230</strain>
    </source>
</reference>
<keyword evidence="1" id="KW-0732">Signal</keyword>
<dbReference type="EMBL" id="JAGTJQ010000001">
    <property type="protein sequence ID" value="KAH7039699.1"/>
    <property type="molecule type" value="Genomic_DNA"/>
</dbReference>
<feature type="signal peptide" evidence="1">
    <location>
        <begin position="1"/>
        <end position="22"/>
    </location>
</feature>
<comment type="caution">
    <text evidence="2">The sequence shown here is derived from an EMBL/GenBank/DDBJ whole genome shotgun (WGS) entry which is preliminary data.</text>
</comment>
<dbReference type="RefSeq" id="XP_046017754.1">
    <property type="nucleotide sequence ID" value="XM_046156173.1"/>
</dbReference>